<dbReference type="EC" id="3.2.2.27" evidence="4 9"/>
<dbReference type="InterPro" id="IPR002043">
    <property type="entry name" value="UDG_fam1"/>
</dbReference>
<dbReference type="InterPro" id="IPR018085">
    <property type="entry name" value="Ura-DNA_Glyclase_AS"/>
</dbReference>
<dbReference type="Pfam" id="PF03167">
    <property type="entry name" value="UDG"/>
    <property type="match status" value="1"/>
</dbReference>
<dbReference type="AlphaFoldDB" id="A0A366H307"/>
<feature type="active site" description="Proton acceptor" evidence="9 10">
    <location>
        <position position="81"/>
    </location>
</feature>
<dbReference type="InterPro" id="IPR005122">
    <property type="entry name" value="Uracil-DNA_glycosylase-like"/>
</dbReference>
<dbReference type="HAMAP" id="MF_00148">
    <property type="entry name" value="UDG"/>
    <property type="match status" value="1"/>
</dbReference>
<evidence type="ECO:0000313" key="14">
    <source>
        <dbReference type="Proteomes" id="UP000253628"/>
    </source>
</evidence>
<dbReference type="PANTHER" id="PTHR11264:SF0">
    <property type="entry name" value="URACIL-DNA GLYCOSYLASE"/>
    <property type="match status" value="1"/>
</dbReference>
<evidence type="ECO:0000256" key="10">
    <source>
        <dbReference type="PROSITE-ProRule" id="PRU10072"/>
    </source>
</evidence>
<evidence type="ECO:0000256" key="8">
    <source>
        <dbReference type="ARBA" id="ARBA00023204"/>
    </source>
</evidence>
<evidence type="ECO:0000256" key="7">
    <source>
        <dbReference type="ARBA" id="ARBA00022801"/>
    </source>
</evidence>
<evidence type="ECO:0000259" key="12">
    <source>
        <dbReference type="SMART" id="SM00986"/>
    </source>
</evidence>
<accession>A0A366H307</accession>
<dbReference type="RefSeq" id="WP_113934638.1">
    <property type="nucleotide sequence ID" value="NZ_JACCEU010000010.1"/>
</dbReference>
<protein>
    <recommendedName>
        <fullName evidence="5 9">Uracil-DNA glycosylase</fullName>
        <shortName evidence="9">UDG</shortName>
        <ecNumber evidence="4 9">3.2.2.27</ecNumber>
    </recommendedName>
</protein>
<dbReference type="NCBIfam" id="TIGR00628">
    <property type="entry name" value="ung"/>
    <property type="match status" value="1"/>
</dbReference>
<evidence type="ECO:0000256" key="9">
    <source>
        <dbReference type="HAMAP-Rule" id="MF_00148"/>
    </source>
</evidence>
<evidence type="ECO:0000256" key="1">
    <source>
        <dbReference type="ARBA" id="ARBA00001400"/>
    </source>
</evidence>
<evidence type="ECO:0000256" key="3">
    <source>
        <dbReference type="ARBA" id="ARBA00008184"/>
    </source>
</evidence>
<dbReference type="NCBIfam" id="NF003589">
    <property type="entry name" value="PRK05254.1-2"/>
    <property type="match status" value="1"/>
</dbReference>
<dbReference type="SUPFAM" id="SSF52141">
    <property type="entry name" value="Uracil-DNA glycosylase-like"/>
    <property type="match status" value="1"/>
</dbReference>
<dbReference type="CDD" id="cd10027">
    <property type="entry name" value="UDG-F1-like"/>
    <property type="match status" value="1"/>
</dbReference>
<reference evidence="13 14" key="1">
    <citation type="submission" date="2018-06" db="EMBL/GenBank/DDBJ databases">
        <title>Genomic Encyclopedia of Type Strains, Phase IV (KMG-IV): sequencing the most valuable type-strain genomes for metagenomic binning, comparative biology and taxonomic classification.</title>
        <authorList>
            <person name="Goeker M."/>
        </authorList>
    </citation>
    <scope>NUCLEOTIDE SEQUENCE [LARGE SCALE GENOMIC DNA]</scope>
    <source>
        <strain evidence="13 14">DSM 25520</strain>
    </source>
</reference>
<evidence type="ECO:0000256" key="2">
    <source>
        <dbReference type="ARBA" id="ARBA00002631"/>
    </source>
</evidence>
<dbReference type="InterPro" id="IPR036895">
    <property type="entry name" value="Uracil-DNA_glycosylase-like_sf"/>
</dbReference>
<dbReference type="PANTHER" id="PTHR11264">
    <property type="entry name" value="URACIL-DNA GLYCOSYLASE"/>
    <property type="match status" value="1"/>
</dbReference>
<dbReference type="OrthoDB" id="9804372at2"/>
<comment type="function">
    <text evidence="2 9 11">Excises uracil residues from the DNA which can arise as a result of misincorporation of dUMP residues by DNA polymerase or due to deamination of cytosine.</text>
</comment>
<organism evidence="13 14">
    <name type="scientific">Eoetvoesiella caeni</name>
    <dbReference type="NCBI Taxonomy" id="645616"/>
    <lineage>
        <taxon>Bacteria</taxon>
        <taxon>Pseudomonadati</taxon>
        <taxon>Pseudomonadota</taxon>
        <taxon>Betaproteobacteria</taxon>
        <taxon>Burkholderiales</taxon>
        <taxon>Alcaligenaceae</taxon>
        <taxon>Eoetvoesiella</taxon>
    </lineage>
</organism>
<name>A0A366H307_9BURK</name>
<dbReference type="PROSITE" id="PS00130">
    <property type="entry name" value="U_DNA_GLYCOSYLASE"/>
    <property type="match status" value="1"/>
</dbReference>
<dbReference type="Gene3D" id="3.40.470.10">
    <property type="entry name" value="Uracil-DNA glycosylase-like domain"/>
    <property type="match status" value="1"/>
</dbReference>
<evidence type="ECO:0000256" key="5">
    <source>
        <dbReference type="ARBA" id="ARBA00018429"/>
    </source>
</evidence>
<dbReference type="GO" id="GO:0005737">
    <property type="term" value="C:cytoplasm"/>
    <property type="evidence" value="ECO:0007669"/>
    <property type="project" value="UniProtKB-SubCell"/>
</dbReference>
<gene>
    <name evidence="9" type="primary">ung</name>
    <name evidence="13" type="ORF">DFR37_11328</name>
</gene>
<keyword evidence="14" id="KW-1185">Reference proteome</keyword>
<dbReference type="NCBIfam" id="NF003592">
    <property type="entry name" value="PRK05254.1-5"/>
    <property type="match status" value="1"/>
</dbReference>
<evidence type="ECO:0000256" key="4">
    <source>
        <dbReference type="ARBA" id="ARBA00012030"/>
    </source>
</evidence>
<comment type="catalytic activity">
    <reaction evidence="1 9 11">
        <text>Hydrolyzes single-stranded DNA or mismatched double-stranded DNA and polynucleotides, releasing free uracil.</text>
        <dbReference type="EC" id="3.2.2.27"/>
    </reaction>
</comment>
<dbReference type="EMBL" id="QNRQ01000013">
    <property type="protein sequence ID" value="RBP36197.1"/>
    <property type="molecule type" value="Genomic_DNA"/>
</dbReference>
<dbReference type="GO" id="GO:0097510">
    <property type="term" value="P:base-excision repair, AP site formation via deaminated base removal"/>
    <property type="evidence" value="ECO:0007669"/>
    <property type="project" value="TreeGrafter"/>
</dbReference>
<dbReference type="SMART" id="SM00986">
    <property type="entry name" value="UDG"/>
    <property type="match status" value="1"/>
</dbReference>
<keyword evidence="6 9" id="KW-0227">DNA damage</keyword>
<keyword evidence="9" id="KW-0963">Cytoplasm</keyword>
<keyword evidence="8 9" id="KW-0234">DNA repair</keyword>
<comment type="caution">
    <text evidence="13">The sequence shown here is derived from an EMBL/GenBank/DDBJ whole genome shotgun (WGS) entry which is preliminary data.</text>
</comment>
<keyword evidence="7 9" id="KW-0378">Hydrolase</keyword>
<sequence length="249" mass="27160">MANSNSALNVFRDDLAHCVQQLPKIWQDAFNTPSAQAALTRLRVFLAEQLEAGAEIYPATPFRALHTLNPDTVKVIILGQDPYHGANQAQGLAFSVPDICPCPPSLRNIFKELALEYPDSYTPQTHELSRWAEQGVLLLNTVLTVQSGLPASHAKKGWESITDAIIANVANSPQPKVFMLWGAHAQSKQVLIPTGPGRPPSLILTSNHPSPLSAQRPPKPFIGCGHFMQANDWLARHGVSGIDWLGDDQ</sequence>
<dbReference type="GO" id="GO:0004844">
    <property type="term" value="F:uracil DNA N-glycosylase activity"/>
    <property type="evidence" value="ECO:0007669"/>
    <property type="project" value="UniProtKB-UniRule"/>
</dbReference>
<evidence type="ECO:0000256" key="6">
    <source>
        <dbReference type="ARBA" id="ARBA00022763"/>
    </source>
</evidence>
<comment type="subcellular location">
    <subcellularLocation>
        <location evidence="9">Cytoplasm</location>
    </subcellularLocation>
</comment>
<feature type="domain" description="Uracil-DNA glycosylase-like" evidence="12">
    <location>
        <begin position="65"/>
        <end position="234"/>
    </location>
</feature>
<proteinExistence type="inferred from homology"/>
<dbReference type="NCBIfam" id="NF003588">
    <property type="entry name" value="PRK05254.1-1"/>
    <property type="match status" value="1"/>
</dbReference>
<evidence type="ECO:0000256" key="11">
    <source>
        <dbReference type="RuleBase" id="RU003780"/>
    </source>
</evidence>
<comment type="similarity">
    <text evidence="3 9 11">Belongs to the uracil-DNA glycosylase (UDG) superfamily. UNG family.</text>
</comment>
<dbReference type="Proteomes" id="UP000253628">
    <property type="component" value="Unassembled WGS sequence"/>
</dbReference>
<evidence type="ECO:0000313" key="13">
    <source>
        <dbReference type="EMBL" id="RBP36197.1"/>
    </source>
</evidence>
<dbReference type="SMART" id="SM00987">
    <property type="entry name" value="UreE_C"/>
    <property type="match status" value="1"/>
</dbReference>
<dbReference type="NCBIfam" id="NF003591">
    <property type="entry name" value="PRK05254.1-4"/>
    <property type="match status" value="1"/>
</dbReference>